<feature type="transmembrane region" description="Helical" evidence="1">
    <location>
        <begin position="24"/>
        <end position="45"/>
    </location>
</feature>
<dbReference type="GO" id="GO:0004519">
    <property type="term" value="F:endonuclease activity"/>
    <property type="evidence" value="ECO:0007669"/>
    <property type="project" value="UniProtKB-KW"/>
</dbReference>
<dbReference type="Proteomes" id="UP001139485">
    <property type="component" value="Unassembled WGS sequence"/>
</dbReference>
<protein>
    <submittedName>
        <fullName evidence="3">Endonuclease/exonuclease/phosphatase family protein</fullName>
    </submittedName>
</protein>
<dbReference type="EMBL" id="JAMOIL010000005">
    <property type="protein sequence ID" value="MCM0619764.1"/>
    <property type="molecule type" value="Genomic_DNA"/>
</dbReference>
<gene>
    <name evidence="3" type="ORF">M8330_05585</name>
</gene>
<comment type="caution">
    <text evidence="3">The sequence shown here is derived from an EMBL/GenBank/DDBJ whole genome shotgun (WGS) entry which is preliminary data.</text>
</comment>
<evidence type="ECO:0000313" key="3">
    <source>
        <dbReference type="EMBL" id="MCM0619764.1"/>
    </source>
</evidence>
<evidence type="ECO:0000259" key="2">
    <source>
        <dbReference type="Pfam" id="PF03372"/>
    </source>
</evidence>
<feature type="transmembrane region" description="Helical" evidence="1">
    <location>
        <begin position="85"/>
        <end position="106"/>
    </location>
</feature>
<dbReference type="RefSeq" id="WP_250826522.1">
    <property type="nucleotide sequence ID" value="NZ_JAMOIL010000005.1"/>
</dbReference>
<feature type="domain" description="Endonuclease/exonuclease/phosphatase" evidence="2">
    <location>
        <begin position="126"/>
        <end position="343"/>
    </location>
</feature>
<dbReference type="InterPro" id="IPR036691">
    <property type="entry name" value="Endo/exonu/phosph_ase_sf"/>
</dbReference>
<feature type="transmembrane region" description="Helical" evidence="1">
    <location>
        <begin position="57"/>
        <end position="79"/>
    </location>
</feature>
<dbReference type="AlphaFoldDB" id="A0A9X2IEW4"/>
<proteinExistence type="predicted"/>
<keyword evidence="1" id="KW-0812">Transmembrane</keyword>
<evidence type="ECO:0000313" key="4">
    <source>
        <dbReference type="Proteomes" id="UP001139485"/>
    </source>
</evidence>
<reference evidence="3" key="1">
    <citation type="submission" date="2022-05" db="EMBL/GenBank/DDBJ databases">
        <authorList>
            <person name="Tuo L."/>
        </authorList>
    </citation>
    <scope>NUCLEOTIDE SEQUENCE</scope>
    <source>
        <strain evidence="3">BSK12Z-4</strain>
    </source>
</reference>
<keyword evidence="3" id="KW-0255">Endonuclease</keyword>
<evidence type="ECO:0000256" key="1">
    <source>
        <dbReference type="SAM" id="Phobius"/>
    </source>
</evidence>
<keyword evidence="3" id="KW-0540">Nuclease</keyword>
<keyword evidence="3" id="KW-0378">Hydrolase</keyword>
<sequence>MPLTKRAPAPPQPGPGALVRVGRAVLWTVLLVLLVPALLLTWLRLSDAEGDLAVRAVAFTPFAFVAYLFVLVLAAGAWWARRRAVYRLLVALVAAVGVLVHGSWLLPLVVGPPERAADAERHLVVLSANALMGQADPDALMSVADEEAADLVVLPEATVGLMAGLDAAGAAGEYPYRVGTAAEEGSTAGTVVLSRFPLGEPTRVGTIMESWAVDVDVPDEPGGAGGDAGDSVRLLAVHPAAPADPHSFRADAAVLRAAVREEAPDLVVGDFNATLDHVQLRRLLSAGLRDAAEEAGSGWQPTWPANGLFAGLPFPLVSIDHVLVGPGLTASSTRTHLLAGTDHLALVADLGLAG</sequence>
<organism evidence="3 4">
    <name type="scientific">Nocardioides bruguierae</name>
    <dbReference type="NCBI Taxonomy" id="2945102"/>
    <lineage>
        <taxon>Bacteria</taxon>
        <taxon>Bacillati</taxon>
        <taxon>Actinomycetota</taxon>
        <taxon>Actinomycetes</taxon>
        <taxon>Propionibacteriales</taxon>
        <taxon>Nocardioidaceae</taxon>
        <taxon>Nocardioides</taxon>
    </lineage>
</organism>
<keyword evidence="1" id="KW-0472">Membrane</keyword>
<keyword evidence="4" id="KW-1185">Reference proteome</keyword>
<dbReference type="SUPFAM" id="SSF56219">
    <property type="entry name" value="DNase I-like"/>
    <property type="match status" value="1"/>
</dbReference>
<dbReference type="InterPro" id="IPR005135">
    <property type="entry name" value="Endo/exonuclease/phosphatase"/>
</dbReference>
<name>A0A9X2IEW4_9ACTN</name>
<accession>A0A9X2IEW4</accession>
<keyword evidence="1" id="KW-1133">Transmembrane helix</keyword>
<dbReference type="Pfam" id="PF03372">
    <property type="entry name" value="Exo_endo_phos"/>
    <property type="match status" value="1"/>
</dbReference>
<dbReference type="Gene3D" id="3.60.10.10">
    <property type="entry name" value="Endonuclease/exonuclease/phosphatase"/>
    <property type="match status" value="1"/>
</dbReference>